<reference evidence="1" key="1">
    <citation type="submission" date="2015-07" db="EMBL/GenBank/DDBJ databases">
        <title>MeaNS - Measles Nucleotide Surveillance Program.</title>
        <authorList>
            <person name="Tran T."/>
            <person name="Druce J."/>
        </authorList>
    </citation>
    <scope>NUCLEOTIDE SEQUENCE</scope>
    <source>
        <strain evidence="1">UCB-OBI-ISO-001</strain>
        <tissue evidence="1">Gonad</tissue>
    </source>
</reference>
<dbReference type="EMBL" id="KQ422141">
    <property type="protein sequence ID" value="KOF75452.1"/>
    <property type="molecule type" value="Genomic_DNA"/>
</dbReference>
<sequence length="79" mass="9021">MMVAKCQGMLTRNNINRMVEKSQREVSGGEVEGHALKIQDQNINSRVLPRYRSRELRLHMNVKTGKMWAYRGGGGIAMM</sequence>
<accession>A0A0L8GEK5</accession>
<gene>
    <name evidence="1" type="ORF">OCBIM_22034744mg</name>
</gene>
<protein>
    <submittedName>
        <fullName evidence="1">Uncharacterized protein</fullName>
    </submittedName>
</protein>
<evidence type="ECO:0000313" key="1">
    <source>
        <dbReference type="EMBL" id="KOF75452.1"/>
    </source>
</evidence>
<name>A0A0L8GEK5_OCTBM</name>
<organism evidence="1">
    <name type="scientific">Octopus bimaculoides</name>
    <name type="common">California two-spotted octopus</name>
    <dbReference type="NCBI Taxonomy" id="37653"/>
    <lineage>
        <taxon>Eukaryota</taxon>
        <taxon>Metazoa</taxon>
        <taxon>Spiralia</taxon>
        <taxon>Lophotrochozoa</taxon>
        <taxon>Mollusca</taxon>
        <taxon>Cephalopoda</taxon>
        <taxon>Coleoidea</taxon>
        <taxon>Octopodiformes</taxon>
        <taxon>Octopoda</taxon>
        <taxon>Incirrata</taxon>
        <taxon>Octopodidae</taxon>
        <taxon>Octopus</taxon>
    </lineage>
</organism>
<dbReference type="AlphaFoldDB" id="A0A0L8GEK5"/>
<proteinExistence type="predicted"/>